<evidence type="ECO:0000256" key="1">
    <source>
        <dbReference type="SAM" id="MobiDB-lite"/>
    </source>
</evidence>
<organism evidence="3 4">
    <name type="scientific">Stylosanthes scabra</name>
    <dbReference type="NCBI Taxonomy" id="79078"/>
    <lineage>
        <taxon>Eukaryota</taxon>
        <taxon>Viridiplantae</taxon>
        <taxon>Streptophyta</taxon>
        <taxon>Embryophyta</taxon>
        <taxon>Tracheophyta</taxon>
        <taxon>Spermatophyta</taxon>
        <taxon>Magnoliopsida</taxon>
        <taxon>eudicotyledons</taxon>
        <taxon>Gunneridae</taxon>
        <taxon>Pentapetalae</taxon>
        <taxon>rosids</taxon>
        <taxon>fabids</taxon>
        <taxon>Fabales</taxon>
        <taxon>Fabaceae</taxon>
        <taxon>Papilionoideae</taxon>
        <taxon>50 kb inversion clade</taxon>
        <taxon>dalbergioids sensu lato</taxon>
        <taxon>Dalbergieae</taxon>
        <taxon>Pterocarpus clade</taxon>
        <taxon>Stylosanthes</taxon>
    </lineage>
</organism>
<feature type="region of interest" description="Disordered" evidence="1">
    <location>
        <begin position="92"/>
        <end position="198"/>
    </location>
</feature>
<dbReference type="Proteomes" id="UP001341840">
    <property type="component" value="Unassembled WGS sequence"/>
</dbReference>
<feature type="domain" description="PB1-like" evidence="2">
    <location>
        <begin position="3"/>
        <end position="95"/>
    </location>
</feature>
<dbReference type="Pfam" id="PF26130">
    <property type="entry name" value="PB1-like"/>
    <property type="match status" value="1"/>
</dbReference>
<accession>A0ABU6UAE3</accession>
<evidence type="ECO:0000313" key="3">
    <source>
        <dbReference type="EMBL" id="MED6157645.1"/>
    </source>
</evidence>
<sequence length="272" mass="29930">MEEDMYVPMFHYGGRFGRDTYGVLSYVDGSVKRWPPLDIDLVSLPVLEDLLKELGYEKYEKLLWHDLSFPDLEFGLHELKGDAGINEMRGAPMTKKERRAAKGVSAAGTSTSKAKKTNTQVDPPAMNDSSKANNKTVDPIAKKNKKKMPLKPGVRVKPPKQTKQISQPDEIPISQNATSAEEHRSASQNLSHNQATDASYSGGIQATIRMKQPIIRPQIRPATTTLGDNVQGLHGNGTIGVSDETMAVTSSGTAARLFKYMHTPGFKPPRQK</sequence>
<comment type="caution">
    <text evidence="3">The sequence shown here is derived from an EMBL/GenBank/DDBJ whole genome shotgun (WGS) entry which is preliminary data.</text>
</comment>
<evidence type="ECO:0000313" key="4">
    <source>
        <dbReference type="Proteomes" id="UP001341840"/>
    </source>
</evidence>
<feature type="compositionally biased region" description="Polar residues" evidence="1">
    <location>
        <begin position="161"/>
        <end position="179"/>
    </location>
</feature>
<feature type="compositionally biased region" description="Polar residues" evidence="1">
    <location>
        <begin position="186"/>
        <end position="198"/>
    </location>
</feature>
<feature type="compositionally biased region" description="Polar residues" evidence="1">
    <location>
        <begin position="107"/>
        <end position="136"/>
    </location>
</feature>
<evidence type="ECO:0000259" key="2">
    <source>
        <dbReference type="Pfam" id="PF26130"/>
    </source>
</evidence>
<gene>
    <name evidence="3" type="ORF">PIB30_025082</name>
</gene>
<keyword evidence="4" id="KW-1185">Reference proteome</keyword>
<name>A0ABU6UAE3_9FABA</name>
<protein>
    <recommendedName>
        <fullName evidence="2">PB1-like domain-containing protein</fullName>
    </recommendedName>
</protein>
<proteinExistence type="predicted"/>
<reference evidence="3 4" key="1">
    <citation type="journal article" date="2023" name="Plants (Basel)">
        <title>Bridging the Gap: Combining Genomics and Transcriptomics Approaches to Understand Stylosanthes scabra, an Orphan Legume from the Brazilian Caatinga.</title>
        <authorList>
            <person name="Ferreira-Neto J.R.C."/>
            <person name="da Silva M.D."/>
            <person name="Binneck E."/>
            <person name="de Melo N.F."/>
            <person name="da Silva R.H."/>
            <person name="de Melo A.L.T.M."/>
            <person name="Pandolfi V."/>
            <person name="Bustamante F.O."/>
            <person name="Brasileiro-Vidal A.C."/>
            <person name="Benko-Iseppon A.M."/>
        </authorList>
    </citation>
    <scope>NUCLEOTIDE SEQUENCE [LARGE SCALE GENOMIC DNA]</scope>
    <source>
        <tissue evidence="3">Leaves</tissue>
    </source>
</reference>
<dbReference type="EMBL" id="JASCZI010120920">
    <property type="protein sequence ID" value="MED6157645.1"/>
    <property type="molecule type" value="Genomic_DNA"/>
</dbReference>
<dbReference type="InterPro" id="IPR058594">
    <property type="entry name" value="PB1-like_dom_pln"/>
</dbReference>